<dbReference type="CDD" id="cd00610">
    <property type="entry name" value="OAT_like"/>
    <property type="match status" value="1"/>
</dbReference>
<dbReference type="InterPro" id="IPR015424">
    <property type="entry name" value="PyrdxlP-dep_Trfase"/>
</dbReference>
<comment type="cofactor">
    <cofactor evidence="1">
        <name>pyridoxal 5'-phosphate</name>
        <dbReference type="ChEBI" id="CHEBI:597326"/>
    </cofactor>
</comment>
<dbReference type="GO" id="GO:0030170">
    <property type="term" value="F:pyridoxal phosphate binding"/>
    <property type="evidence" value="ECO:0007669"/>
    <property type="project" value="InterPro"/>
</dbReference>
<comment type="caution">
    <text evidence="6">The sequence shown here is derived from an EMBL/GenBank/DDBJ whole genome shotgun (WGS) entry which is preliminary data.</text>
</comment>
<evidence type="ECO:0000256" key="2">
    <source>
        <dbReference type="ARBA" id="ARBA00008954"/>
    </source>
</evidence>
<evidence type="ECO:0000313" key="7">
    <source>
        <dbReference type="Proteomes" id="UP000276770"/>
    </source>
</evidence>
<sequence length="452" mass="49575">MQQSHLIKPLLDADYPLADHGKGIFIYDSDGKDYLDACSGAVTANIGHGMKEIIDAIQKQAEKIAFVYRSQFTNEAAEKLSSLLAEKTDNHLNWTFFVNSGSEATETAIKIALQHWLEKGKPKKTKVLSRWMSYHGITLGALSMSGHSVRREKFTSLLEDWPVLEPPYCYRCPYGKEFPTCGLHCAAHLETVINRVGADQVACLIVEPVVGAAGGAITPPDGYYEKLKSICEKYEILFIADEVMTGCGRTGAMLALDHWGVKPDIAALGKGLGAGYAPIAATMVSDKVMEPIQNGTKSIMSGHTFSANPLSCATALAVLQLIDSEDLLSKVEEKANYLQKKLKKLQSEFSFIGDIRGKGLLIGMEFVKGIEAKEPFPREFIFTSKLISIAQKNGLLLYPAAAGLDGRHGDAIIIAPPLNITEDEMDELCKRLREALLELNIDNEGSRERHEQ</sequence>
<dbReference type="Pfam" id="PF00202">
    <property type="entry name" value="Aminotran_3"/>
    <property type="match status" value="1"/>
</dbReference>
<proteinExistence type="inferred from homology"/>
<dbReference type="FunFam" id="3.40.640.10:FF:000004">
    <property type="entry name" value="Acetylornithine aminotransferase"/>
    <property type="match status" value="1"/>
</dbReference>
<reference evidence="6 7" key="1">
    <citation type="submission" date="2018-10" db="EMBL/GenBank/DDBJ databases">
        <title>Falsibacillus sp. genome draft.</title>
        <authorList>
            <person name="Shi S."/>
        </authorList>
    </citation>
    <scope>NUCLEOTIDE SEQUENCE [LARGE SCALE GENOMIC DNA]</scope>
    <source>
        <strain evidence="6 7">GY 10110</strain>
    </source>
</reference>
<evidence type="ECO:0000256" key="4">
    <source>
        <dbReference type="RuleBase" id="RU003560"/>
    </source>
</evidence>
<dbReference type="InterPro" id="IPR049704">
    <property type="entry name" value="Aminotrans_3_PPA_site"/>
</dbReference>
<keyword evidence="5" id="KW-0175">Coiled coil</keyword>
<dbReference type="PROSITE" id="PS00600">
    <property type="entry name" value="AA_TRANSFER_CLASS_3"/>
    <property type="match status" value="1"/>
</dbReference>
<keyword evidence="6" id="KW-0032">Aminotransferase</keyword>
<gene>
    <name evidence="6" type="ORF">D9X91_11920</name>
</gene>
<keyword evidence="6" id="KW-0808">Transferase</keyword>
<organism evidence="6 7">
    <name type="scientific">Falsibacillus albus</name>
    <dbReference type="NCBI Taxonomy" id="2478915"/>
    <lineage>
        <taxon>Bacteria</taxon>
        <taxon>Bacillati</taxon>
        <taxon>Bacillota</taxon>
        <taxon>Bacilli</taxon>
        <taxon>Bacillales</taxon>
        <taxon>Bacillaceae</taxon>
        <taxon>Falsibacillus</taxon>
    </lineage>
</organism>
<dbReference type="InterPro" id="IPR015421">
    <property type="entry name" value="PyrdxlP-dep_Trfase_major"/>
</dbReference>
<dbReference type="Proteomes" id="UP000276770">
    <property type="component" value="Unassembled WGS sequence"/>
</dbReference>
<evidence type="ECO:0000256" key="1">
    <source>
        <dbReference type="ARBA" id="ARBA00001933"/>
    </source>
</evidence>
<dbReference type="RefSeq" id="WP_121680849.1">
    <property type="nucleotide sequence ID" value="NZ_RCVZ01000007.1"/>
</dbReference>
<comment type="similarity">
    <text evidence="2 4">Belongs to the class-III pyridoxal-phosphate-dependent aminotransferase family.</text>
</comment>
<dbReference type="Gene3D" id="3.90.1150.10">
    <property type="entry name" value="Aspartate Aminotransferase, domain 1"/>
    <property type="match status" value="1"/>
</dbReference>
<evidence type="ECO:0000313" key="6">
    <source>
        <dbReference type="EMBL" id="RLQ95194.1"/>
    </source>
</evidence>
<protein>
    <submittedName>
        <fullName evidence="6">Aspartate aminotransferase family protein</fullName>
    </submittedName>
</protein>
<dbReference type="PANTHER" id="PTHR43094">
    <property type="entry name" value="AMINOTRANSFERASE"/>
    <property type="match status" value="1"/>
</dbReference>
<name>A0A3L7JY57_9BACI</name>
<dbReference type="OrthoDB" id="9807885at2"/>
<accession>A0A3L7JY57</accession>
<dbReference type="NCBIfam" id="NF005375">
    <property type="entry name" value="PRK06917.1"/>
    <property type="match status" value="1"/>
</dbReference>
<dbReference type="AlphaFoldDB" id="A0A3L7JY57"/>
<keyword evidence="7" id="KW-1185">Reference proteome</keyword>
<dbReference type="InterPro" id="IPR015422">
    <property type="entry name" value="PyrdxlP-dep_Trfase_small"/>
</dbReference>
<evidence type="ECO:0000256" key="3">
    <source>
        <dbReference type="ARBA" id="ARBA00022898"/>
    </source>
</evidence>
<evidence type="ECO:0000256" key="5">
    <source>
        <dbReference type="SAM" id="Coils"/>
    </source>
</evidence>
<dbReference type="Gene3D" id="3.40.640.10">
    <property type="entry name" value="Type I PLP-dependent aspartate aminotransferase-like (Major domain)"/>
    <property type="match status" value="1"/>
</dbReference>
<dbReference type="EMBL" id="RCVZ01000007">
    <property type="protein sequence ID" value="RLQ95194.1"/>
    <property type="molecule type" value="Genomic_DNA"/>
</dbReference>
<dbReference type="GO" id="GO:0008483">
    <property type="term" value="F:transaminase activity"/>
    <property type="evidence" value="ECO:0007669"/>
    <property type="project" value="UniProtKB-KW"/>
</dbReference>
<keyword evidence="3 4" id="KW-0663">Pyridoxal phosphate</keyword>
<feature type="coiled-coil region" evidence="5">
    <location>
        <begin position="418"/>
        <end position="449"/>
    </location>
</feature>
<dbReference type="SUPFAM" id="SSF53383">
    <property type="entry name" value="PLP-dependent transferases"/>
    <property type="match status" value="1"/>
</dbReference>
<dbReference type="InterPro" id="IPR005814">
    <property type="entry name" value="Aminotrans_3"/>
</dbReference>
<dbReference type="PANTHER" id="PTHR43094:SF1">
    <property type="entry name" value="AMINOTRANSFERASE CLASS-III"/>
    <property type="match status" value="1"/>
</dbReference>